<dbReference type="PANTHER" id="PTHR46229:SF2">
    <property type="entry name" value="BOLA-LIKE PROTEIN 1"/>
    <property type="match status" value="1"/>
</dbReference>
<evidence type="ECO:0000256" key="1">
    <source>
        <dbReference type="ARBA" id="ARBA00005578"/>
    </source>
</evidence>
<evidence type="ECO:0000256" key="3">
    <source>
        <dbReference type="SAM" id="MobiDB-lite"/>
    </source>
</evidence>
<name>A0A6H5GSY1_9HEMI</name>
<dbReference type="Proteomes" id="UP000479000">
    <property type="component" value="Unassembled WGS sequence"/>
</dbReference>
<accession>A0A6H5GSY1</accession>
<evidence type="ECO:0000313" key="5">
    <source>
        <dbReference type="Proteomes" id="UP000479000"/>
    </source>
</evidence>
<dbReference type="InterPro" id="IPR050961">
    <property type="entry name" value="BolA/IbaG_stress_morph_reg"/>
</dbReference>
<organism evidence="4 5">
    <name type="scientific">Nesidiocoris tenuis</name>
    <dbReference type="NCBI Taxonomy" id="355587"/>
    <lineage>
        <taxon>Eukaryota</taxon>
        <taxon>Metazoa</taxon>
        <taxon>Ecdysozoa</taxon>
        <taxon>Arthropoda</taxon>
        <taxon>Hexapoda</taxon>
        <taxon>Insecta</taxon>
        <taxon>Pterygota</taxon>
        <taxon>Neoptera</taxon>
        <taxon>Paraneoptera</taxon>
        <taxon>Hemiptera</taxon>
        <taxon>Heteroptera</taxon>
        <taxon>Panheteroptera</taxon>
        <taxon>Cimicomorpha</taxon>
        <taxon>Miridae</taxon>
        <taxon>Dicyphina</taxon>
        <taxon>Nesidiocoris</taxon>
    </lineage>
</organism>
<protein>
    <submittedName>
        <fullName evidence="4">Uncharacterized protein</fullName>
    </submittedName>
</protein>
<dbReference type="PANTHER" id="PTHR46229">
    <property type="entry name" value="BOLA TRANSCRIPTION REGULATOR"/>
    <property type="match status" value="1"/>
</dbReference>
<dbReference type="Pfam" id="PF01722">
    <property type="entry name" value="BolA"/>
    <property type="match status" value="1"/>
</dbReference>
<dbReference type="SUPFAM" id="SSF82657">
    <property type="entry name" value="BolA-like"/>
    <property type="match status" value="1"/>
</dbReference>
<dbReference type="AlphaFoldDB" id="A0A6H5GSY1"/>
<feature type="region of interest" description="Disordered" evidence="3">
    <location>
        <begin position="96"/>
        <end position="123"/>
    </location>
</feature>
<evidence type="ECO:0000256" key="2">
    <source>
        <dbReference type="RuleBase" id="RU003860"/>
    </source>
</evidence>
<dbReference type="EMBL" id="CADCXU010019139">
    <property type="protein sequence ID" value="CAB0007530.1"/>
    <property type="molecule type" value="Genomic_DNA"/>
</dbReference>
<comment type="similarity">
    <text evidence="1 2">Belongs to the BolA/IbaG family.</text>
</comment>
<dbReference type="Gene3D" id="3.30.300.90">
    <property type="entry name" value="BolA-like"/>
    <property type="match status" value="1"/>
</dbReference>
<proteinExistence type="inferred from homology"/>
<dbReference type="GO" id="GO:0005739">
    <property type="term" value="C:mitochondrion"/>
    <property type="evidence" value="ECO:0007669"/>
    <property type="project" value="TreeGrafter"/>
</dbReference>
<dbReference type="InterPro" id="IPR036065">
    <property type="entry name" value="BolA-like_sf"/>
</dbReference>
<gene>
    <name evidence="4" type="ORF">NTEN_LOCUS12804</name>
</gene>
<evidence type="ECO:0000313" key="4">
    <source>
        <dbReference type="EMBL" id="CAB0007530.1"/>
    </source>
</evidence>
<reference evidence="4 5" key="1">
    <citation type="submission" date="2020-02" db="EMBL/GenBank/DDBJ databases">
        <authorList>
            <person name="Ferguson B K."/>
        </authorList>
    </citation>
    <scope>NUCLEOTIDE SEQUENCE [LARGE SCALE GENOMIC DNA]</scope>
</reference>
<dbReference type="InterPro" id="IPR002634">
    <property type="entry name" value="BolA"/>
</dbReference>
<feature type="compositionally biased region" description="Basic and acidic residues" evidence="3">
    <location>
        <begin position="102"/>
        <end position="112"/>
    </location>
</feature>
<dbReference type="OrthoDB" id="4983at2759"/>
<keyword evidence="5" id="KW-1185">Reference proteome</keyword>
<sequence>MIANQYFIETFVTRCFSHLLNFYLLRYVAAILSLRQIHKMSGGPIETSIRTKISKALSPAHLEVINESTMHNVPPGSETHFKVVVVSEEFEGKMPLQTRTPKQWEESSKEVEPSPNCRGGFGK</sequence>